<gene>
    <name evidence="1" type="ORF">F7O44_13240</name>
</gene>
<dbReference type="RefSeq" id="WP_162450733.1">
    <property type="nucleotide sequence ID" value="NZ_WLZY01000004.1"/>
</dbReference>
<protein>
    <submittedName>
        <fullName evidence="1">Uncharacterized protein</fullName>
    </submittedName>
</protein>
<proteinExistence type="predicted"/>
<sequence length="64" mass="7191">MLTVGAIREYIRGLPDDTPVVLDVHLEHQYLRIENLNLTTAQDATLGGDPHEGIELQFFWEATG</sequence>
<dbReference type="AlphaFoldDB" id="A0A7K3M4S2"/>
<keyword evidence="2" id="KW-1185">Reference proteome</keyword>
<reference evidence="1 2" key="1">
    <citation type="submission" date="2019-11" db="EMBL/GenBank/DDBJ databases">
        <authorList>
            <person name="Li X.-J."/>
            <person name="Feng X.-M."/>
        </authorList>
    </citation>
    <scope>NUCLEOTIDE SEQUENCE [LARGE SCALE GENOMIC DNA]</scope>
    <source>
        <strain evidence="1 2">XMNu-373</strain>
    </source>
</reference>
<evidence type="ECO:0000313" key="2">
    <source>
        <dbReference type="Proteomes" id="UP000460435"/>
    </source>
</evidence>
<accession>A0A7K3M4S2</accession>
<comment type="caution">
    <text evidence="1">The sequence shown here is derived from an EMBL/GenBank/DDBJ whole genome shotgun (WGS) entry which is preliminary data.</text>
</comment>
<evidence type="ECO:0000313" key="1">
    <source>
        <dbReference type="EMBL" id="NDL58037.1"/>
    </source>
</evidence>
<dbReference type="EMBL" id="WLZY01000004">
    <property type="protein sequence ID" value="NDL58037.1"/>
    <property type="molecule type" value="Genomic_DNA"/>
</dbReference>
<organism evidence="1 2">
    <name type="scientific">Phytoactinopolyspora mesophila</name>
    <dbReference type="NCBI Taxonomy" id="2650750"/>
    <lineage>
        <taxon>Bacteria</taxon>
        <taxon>Bacillati</taxon>
        <taxon>Actinomycetota</taxon>
        <taxon>Actinomycetes</taxon>
        <taxon>Jiangellales</taxon>
        <taxon>Jiangellaceae</taxon>
        <taxon>Phytoactinopolyspora</taxon>
    </lineage>
</organism>
<name>A0A7K3M4S2_9ACTN</name>
<dbReference type="Proteomes" id="UP000460435">
    <property type="component" value="Unassembled WGS sequence"/>
</dbReference>